<sequence>MLGRLLIKYLIKKNTGISQPFKALLKKLKRIDSKKIVWLDELKDEKVFTFKLSVNDTNYLPLTCQSNKKTSFKTIIPEANLYKFNNAIINTNCSHIILTEHAIFERIKNANINYCDYSTGIIKWHNHENTVIRYNKEKMHIDRAIFLGGNGVFNYYHWLIEVSPKILLLNSSLLEKYNIKSLILDERVEKTPSFQKILALYLKEKNINLEIIYLDHRIDLYVDELFYINNENNIVFNSTEILSSPDFSIISSSQIREIREIILRSNPCQTKDFPKKIFLARKQSAARSYNQEEVLKYFISLNFTPLYLEDYSFYEQVTIFNNAEFIVGPSGAAWSNIIFCSSECKAISWLPTHLSKFSIFSTLAAFNNCELKFIITSSDDPNNIHSSYNLDINEITSLYESFNT</sequence>
<proteinExistence type="predicted"/>
<dbReference type="GO" id="GO:0016757">
    <property type="term" value="F:glycosyltransferase activity"/>
    <property type="evidence" value="ECO:0007669"/>
    <property type="project" value="InterPro"/>
</dbReference>
<accession>A0A4V1ASF2</accession>
<evidence type="ECO:0000259" key="1">
    <source>
        <dbReference type="Pfam" id="PF04577"/>
    </source>
</evidence>
<gene>
    <name evidence="2" type="ORF">AHTJR_02895</name>
</gene>
<dbReference type="InterPro" id="IPR049625">
    <property type="entry name" value="Glyco_transf_61_cat"/>
</dbReference>
<dbReference type="AlphaFoldDB" id="A0A4V1ASF2"/>
<name>A0A4V1ASF2_ACIHA</name>
<reference evidence="2 3" key="1">
    <citation type="submission" date="2019-03" db="EMBL/GenBank/DDBJ databases">
        <title>Complete genome sequence of two outbreak-associated Acinetobacter haemolyticus strains.</title>
        <authorList>
            <person name="Bai L."/>
            <person name="Zhang S.-C."/>
            <person name="Deng Y."/>
            <person name="Song C.-C."/>
            <person name="Kang G.-B."/>
            <person name="Dong Y."/>
            <person name="Wang Y."/>
            <person name="Gao F."/>
            <person name="Huang H."/>
        </authorList>
    </citation>
    <scope>NUCLEOTIDE SEQUENCE [LARGE SCALE GENOMIC DNA]</scope>
    <source>
        <strain evidence="2 3">TJR01</strain>
    </source>
</reference>
<keyword evidence="2" id="KW-0808">Transferase</keyword>
<evidence type="ECO:0000313" key="2">
    <source>
        <dbReference type="EMBL" id="QBQ15289.1"/>
    </source>
</evidence>
<dbReference type="RefSeq" id="WP_134251530.1">
    <property type="nucleotide sequence ID" value="NZ_CP038009.1"/>
</dbReference>
<feature type="domain" description="Glycosyltransferase 61 catalytic" evidence="1">
    <location>
        <begin position="155"/>
        <end position="346"/>
    </location>
</feature>
<organism evidence="2 3">
    <name type="scientific">Acinetobacter haemolyticus</name>
    <dbReference type="NCBI Taxonomy" id="29430"/>
    <lineage>
        <taxon>Bacteria</taxon>
        <taxon>Pseudomonadati</taxon>
        <taxon>Pseudomonadota</taxon>
        <taxon>Gammaproteobacteria</taxon>
        <taxon>Moraxellales</taxon>
        <taxon>Moraxellaceae</taxon>
        <taxon>Acinetobacter</taxon>
    </lineage>
</organism>
<dbReference type="Proteomes" id="UP000294395">
    <property type="component" value="Chromosome"/>
</dbReference>
<dbReference type="Pfam" id="PF04577">
    <property type="entry name" value="Glyco_transf_61"/>
    <property type="match status" value="1"/>
</dbReference>
<dbReference type="EMBL" id="CP038009">
    <property type="protein sequence ID" value="QBQ15289.1"/>
    <property type="molecule type" value="Genomic_DNA"/>
</dbReference>
<evidence type="ECO:0000313" key="3">
    <source>
        <dbReference type="Proteomes" id="UP000294395"/>
    </source>
</evidence>
<protein>
    <submittedName>
        <fullName evidence="2">Glycosyltransferase family 61 protein</fullName>
    </submittedName>
</protein>